<feature type="compositionally biased region" description="Basic and acidic residues" evidence="1">
    <location>
        <begin position="422"/>
        <end position="445"/>
    </location>
</feature>
<dbReference type="Gene3D" id="3.10.20.90">
    <property type="entry name" value="Phosphatidylinositol 3-kinase Catalytic Subunit, Chain A, domain 1"/>
    <property type="match status" value="1"/>
</dbReference>
<evidence type="ECO:0000256" key="1">
    <source>
        <dbReference type="SAM" id="MobiDB-lite"/>
    </source>
</evidence>
<dbReference type="InterPro" id="IPR006577">
    <property type="entry name" value="UAS"/>
</dbReference>
<dbReference type="GO" id="GO:0043161">
    <property type="term" value="P:proteasome-mediated ubiquitin-dependent protein catabolic process"/>
    <property type="evidence" value="ECO:0007669"/>
    <property type="project" value="TreeGrafter"/>
</dbReference>
<dbReference type="Pfam" id="PF14555">
    <property type="entry name" value="UBA_4"/>
    <property type="match status" value="1"/>
</dbReference>
<name>A0AAD9T0W7_9HELO</name>
<protein>
    <recommendedName>
        <fullName evidence="2">UBX domain-containing protein</fullName>
    </recommendedName>
</protein>
<dbReference type="GO" id="GO:0043130">
    <property type="term" value="F:ubiquitin binding"/>
    <property type="evidence" value="ECO:0007669"/>
    <property type="project" value="TreeGrafter"/>
</dbReference>
<dbReference type="CDD" id="cd02958">
    <property type="entry name" value="UAS"/>
    <property type="match status" value="1"/>
</dbReference>
<dbReference type="SUPFAM" id="SSF52833">
    <property type="entry name" value="Thioredoxin-like"/>
    <property type="match status" value="1"/>
</dbReference>
<evidence type="ECO:0000259" key="2">
    <source>
        <dbReference type="PROSITE" id="PS50033"/>
    </source>
</evidence>
<dbReference type="AlphaFoldDB" id="A0AAD9T0W7"/>
<evidence type="ECO:0000313" key="4">
    <source>
        <dbReference type="Proteomes" id="UP001285354"/>
    </source>
</evidence>
<dbReference type="PROSITE" id="PS50033">
    <property type="entry name" value="UBX"/>
    <property type="match status" value="1"/>
</dbReference>
<dbReference type="InterPro" id="IPR050730">
    <property type="entry name" value="UBX_domain-protein"/>
</dbReference>
<dbReference type="GO" id="GO:0005634">
    <property type="term" value="C:nucleus"/>
    <property type="evidence" value="ECO:0007669"/>
    <property type="project" value="TreeGrafter"/>
</dbReference>
<dbReference type="SMART" id="SM00594">
    <property type="entry name" value="UAS"/>
    <property type="match status" value="1"/>
</dbReference>
<comment type="caution">
    <text evidence="3">The sequence shown here is derived from an EMBL/GenBank/DDBJ whole genome shotgun (WGS) entry which is preliminary data.</text>
</comment>
<dbReference type="Gene3D" id="1.10.8.10">
    <property type="entry name" value="DNA helicase RuvA subunit, C-terminal domain"/>
    <property type="match status" value="1"/>
</dbReference>
<dbReference type="InterPro" id="IPR029071">
    <property type="entry name" value="Ubiquitin-like_domsf"/>
</dbReference>
<feature type="region of interest" description="Disordered" evidence="1">
    <location>
        <begin position="412"/>
        <end position="483"/>
    </location>
</feature>
<dbReference type="PANTHER" id="PTHR23322:SF6">
    <property type="entry name" value="UBX DOMAIN-CONTAINING PROTEIN 7"/>
    <property type="match status" value="1"/>
</dbReference>
<sequence>MDDEAIEHFMGFTGASAEVARRYLGLTENNTEQAIQLFWDAPDLASGGDHDSQPPPPTIPAATRPQGRHGVEASKKTGSTNSDEEDLMDMNYEDDDVTRAAAVGRAAEIDDDEAFARKMQEEMYASGDASGGFDADGVRAPIGRTTETLVGGPDIGYHGREDHMAAALQQMQQMRRVQGRPGTYLAFMLPFGTNGVTARLGVFNQAPVPSIWDEAADTAARREGLAQATGGASESSSKNARLAELFRPPFELMHQLPWDAARDKAKEDAKWILVNVQDSSFFDCQQLNRDIWKHEGIKELVKENFIFIQYSKDDPRGSQYVQYYFHLKDSDSAYPHIAIVDPRTGEQVKVWSGPPVPNAGEFLMQLVEFLDRYSLDLTKKNPVAKRKQEKAKAVDVDRLTEEEMLDLALQNSLANNGTPGPKPDDPDDLTKSFSDVKKGKQKEGDQENEPESLNEDASVSQAETPFSQISSTNPHEEPAAGPGVIRIQFRHSNGRVVRRFRSEDVVRSIYEWLKADPLEGKTGVTFDLKGMGKDLIEHLDETIQDAGLSNGTVMVEFLED</sequence>
<dbReference type="CDD" id="cd01767">
    <property type="entry name" value="UBX"/>
    <property type="match status" value="1"/>
</dbReference>
<feature type="domain" description="UBX" evidence="2">
    <location>
        <begin position="480"/>
        <end position="556"/>
    </location>
</feature>
<keyword evidence="4" id="KW-1185">Reference proteome</keyword>
<feature type="compositionally biased region" description="Polar residues" evidence="1">
    <location>
        <begin position="455"/>
        <end position="473"/>
    </location>
</feature>
<dbReference type="InterPro" id="IPR009060">
    <property type="entry name" value="UBA-like_sf"/>
</dbReference>
<dbReference type="SUPFAM" id="SSF54236">
    <property type="entry name" value="Ubiquitin-like"/>
    <property type="match status" value="1"/>
</dbReference>
<dbReference type="EMBL" id="JAUBYV010000005">
    <property type="protein sequence ID" value="KAK2626632.1"/>
    <property type="molecule type" value="Genomic_DNA"/>
</dbReference>
<organism evidence="3 4">
    <name type="scientific">Diplocarpon rosae</name>
    <dbReference type="NCBI Taxonomy" id="946125"/>
    <lineage>
        <taxon>Eukaryota</taxon>
        <taxon>Fungi</taxon>
        <taxon>Dikarya</taxon>
        <taxon>Ascomycota</taxon>
        <taxon>Pezizomycotina</taxon>
        <taxon>Leotiomycetes</taxon>
        <taxon>Helotiales</taxon>
        <taxon>Drepanopezizaceae</taxon>
        <taxon>Diplocarpon</taxon>
    </lineage>
</organism>
<evidence type="ECO:0000313" key="3">
    <source>
        <dbReference type="EMBL" id="KAK2626632.1"/>
    </source>
</evidence>
<reference evidence="3" key="1">
    <citation type="submission" date="2023-06" db="EMBL/GenBank/DDBJ databases">
        <title>Draft genome of Marssonina rosae.</title>
        <authorList>
            <person name="Cheng Q."/>
        </authorList>
    </citation>
    <scope>NUCLEOTIDE SEQUENCE</scope>
    <source>
        <strain evidence="3">R4</strain>
    </source>
</reference>
<dbReference type="Pfam" id="PF13899">
    <property type="entry name" value="Thioredoxin_7"/>
    <property type="match status" value="1"/>
</dbReference>
<dbReference type="InterPro" id="IPR036249">
    <property type="entry name" value="Thioredoxin-like_sf"/>
</dbReference>
<dbReference type="Gene3D" id="3.40.30.10">
    <property type="entry name" value="Glutaredoxin"/>
    <property type="match status" value="1"/>
</dbReference>
<dbReference type="InterPro" id="IPR001012">
    <property type="entry name" value="UBX_dom"/>
</dbReference>
<accession>A0AAD9T0W7</accession>
<proteinExistence type="predicted"/>
<feature type="region of interest" description="Disordered" evidence="1">
    <location>
        <begin position="42"/>
        <end position="87"/>
    </location>
</feature>
<gene>
    <name evidence="3" type="ORF">QTJ16_003807</name>
</gene>
<dbReference type="Proteomes" id="UP001285354">
    <property type="component" value="Unassembled WGS sequence"/>
</dbReference>
<dbReference type="Pfam" id="PF00789">
    <property type="entry name" value="UBX"/>
    <property type="match status" value="1"/>
</dbReference>
<dbReference type="PANTHER" id="PTHR23322">
    <property type="entry name" value="FAS-ASSOCIATED PROTEIN"/>
    <property type="match status" value="1"/>
</dbReference>
<dbReference type="SUPFAM" id="SSF46934">
    <property type="entry name" value="UBA-like"/>
    <property type="match status" value="1"/>
</dbReference>